<gene>
    <name evidence="2" type="ORF">HU738_013785</name>
    <name evidence="1" type="ORF">HU738_17470</name>
</gene>
<dbReference type="Gene3D" id="3.90.70.10">
    <property type="entry name" value="Cysteine proteinases"/>
    <property type="match status" value="1"/>
</dbReference>
<organism evidence="1">
    <name type="scientific">Pseudomonas vlassakiae</name>
    <dbReference type="NCBI Taxonomy" id="485888"/>
    <lineage>
        <taxon>Bacteria</taxon>
        <taxon>Pseudomonadati</taxon>
        <taxon>Pseudomonadota</taxon>
        <taxon>Gammaproteobacteria</taxon>
        <taxon>Pseudomonadales</taxon>
        <taxon>Pseudomonadaceae</taxon>
        <taxon>Pseudomonas</taxon>
    </lineage>
</organism>
<dbReference type="EMBL" id="JABWRP010000015">
    <property type="protein sequence ID" value="MBC3472349.1"/>
    <property type="molecule type" value="Genomic_DNA"/>
</dbReference>
<evidence type="ECO:0000313" key="3">
    <source>
        <dbReference type="Proteomes" id="UP000628137"/>
    </source>
</evidence>
<keyword evidence="3" id="KW-1185">Reference proteome</keyword>
<dbReference type="InterPro" id="IPR039563">
    <property type="entry name" value="Peptidase_C39_single_dom"/>
</dbReference>
<dbReference type="Proteomes" id="UP000628137">
    <property type="component" value="Unassembled WGS sequence"/>
</dbReference>
<dbReference type="CDD" id="cd02549">
    <property type="entry name" value="Peptidase_C39A"/>
    <property type="match status" value="1"/>
</dbReference>
<reference evidence="1 3" key="1">
    <citation type="journal article" date="2020" name="Microorganisms">
        <title>Reliable Identification of Environmental Pseudomonas Isolates Using the rpoD Gene.</title>
        <authorList>
            <consortium name="The Broad Institute Genome Sequencing Platform"/>
            <person name="Girard L."/>
            <person name="Lood C."/>
            <person name="Rokni-Zadeh H."/>
            <person name="van Noort V."/>
            <person name="Lavigne R."/>
            <person name="De Mot R."/>
        </authorList>
    </citation>
    <scope>NUCLEOTIDE SEQUENCE</scope>
    <source>
        <strain evidence="1 3">RW4S2</strain>
    </source>
</reference>
<evidence type="ECO:0000313" key="2">
    <source>
        <dbReference type="EMBL" id="MBV4542118.1"/>
    </source>
</evidence>
<reference evidence="1" key="2">
    <citation type="submission" date="2020-07" db="EMBL/GenBank/DDBJ databases">
        <authorList>
            <person name="Lood C."/>
            <person name="Girard L."/>
        </authorList>
    </citation>
    <scope>NUCLEOTIDE SEQUENCE</scope>
    <source>
        <strain evidence="1">RW4S2</strain>
    </source>
</reference>
<dbReference type="EMBL" id="JABWRP020000009">
    <property type="protein sequence ID" value="MBV4542118.1"/>
    <property type="molecule type" value="Genomic_DNA"/>
</dbReference>
<proteinExistence type="predicted"/>
<accession>A0A923K5A6</accession>
<protein>
    <submittedName>
        <fullName evidence="1">Peptidase C39 family protein</fullName>
    </submittedName>
</protein>
<comment type="caution">
    <text evidence="1">The sequence shown here is derived from an EMBL/GenBank/DDBJ whole genome shotgun (WGS) entry which is preliminary data.</text>
</comment>
<sequence>MIGGQSRALPAWHRNKRVSMEQHSCKRWATVPRRLLATCLVAATLGGCASAPPASLKGMPQRVEISSVPFYRGNANHSGSMALAALLSQQGAPITPGLLDKPLNLPKGADALETSIPRVAREYGMLVYPLDKQLDALLTQVAAGNPVLLRYREGSAWWSEPRYAVLIGYDRFKKRVLLRSGMHRRQLMAFDDFASAWAKEGSWAVLVQPPRQLPAQVDRQRWLQAADELARAGQEVAAKQAVRSLGK</sequence>
<dbReference type="AlphaFoldDB" id="A0A923K5A6"/>
<dbReference type="RefSeq" id="WP_186603475.1">
    <property type="nucleotide sequence ID" value="NZ_JABWRP020000009.1"/>
</dbReference>
<name>A0A923K5A6_9PSED</name>
<reference evidence="2" key="3">
    <citation type="submission" date="2021-06" db="EMBL/GenBank/DDBJ databases">
        <title>Updating the genus Pseudomonas: Description of 43 new species and partition of the Pseudomonas putida group.</title>
        <authorList>
            <person name="Girard L."/>
            <person name="Lood C."/>
            <person name="Vandamme P."/>
            <person name="Rokni-Zadeh H."/>
            <person name="Van Noort V."/>
            <person name="Hofte M."/>
            <person name="Lavigne R."/>
            <person name="De Mot R."/>
        </authorList>
    </citation>
    <scope>NUCLEOTIDE SEQUENCE</scope>
    <source>
        <strain evidence="2">RW4S2</strain>
    </source>
</reference>
<evidence type="ECO:0000313" key="1">
    <source>
        <dbReference type="EMBL" id="MBC3472349.1"/>
    </source>
</evidence>